<accession>R7ZUC2</accession>
<dbReference type="RefSeq" id="WP_010853803.1">
    <property type="nucleotide sequence ID" value="NZ_AQHR01000049.1"/>
</dbReference>
<keyword evidence="2" id="KW-1185">Reference proteome</keyword>
<dbReference type="InterPro" id="IPR047111">
    <property type="entry name" value="YbaP-like"/>
</dbReference>
<evidence type="ECO:0000313" key="2">
    <source>
        <dbReference type="Proteomes" id="UP000013909"/>
    </source>
</evidence>
<protein>
    <recommendedName>
        <fullName evidence="3">TraB/GumN family protein</fullName>
    </recommendedName>
</protein>
<dbReference type="OrthoDB" id="9798714at2"/>
<evidence type="ECO:0000313" key="1">
    <source>
        <dbReference type="EMBL" id="EON77745.1"/>
    </source>
</evidence>
<comment type="caution">
    <text evidence="1">The sequence shown here is derived from an EMBL/GenBank/DDBJ whole genome shotgun (WGS) entry which is preliminary data.</text>
</comment>
<sequence length="285" mass="32393">MAVVLVRVVLVFSFLVPFFAGAQGVFWEISGQGLSRPSYLLGTVHLLCDSEFQMGANVVEKLADSNALVLEVDLDDPALALSMMSKMHNEGGESITDFLSADEYAKIRSLLMERTGVDIGMLKKLRPFMLMSLIYPSLLECETKSYEGELIKLAKSAKKEIYGLESVEDQLSVFDQIPLDEQYRSFYEYASDLDKGRVEFRKLIKAYREEDIEVLVKMVSESPEYRDYQDVLLNDRNHNWVDPMGEWMRNGSVFFAVGAGHLGGENGLIQLLRNEGYRLKRLDRE</sequence>
<gene>
    <name evidence="1" type="ORF">ADIS_1664</name>
</gene>
<organism evidence="1 2">
    <name type="scientific">Lunatimonas lonarensis</name>
    <dbReference type="NCBI Taxonomy" id="1232681"/>
    <lineage>
        <taxon>Bacteria</taxon>
        <taxon>Pseudomonadati</taxon>
        <taxon>Bacteroidota</taxon>
        <taxon>Cytophagia</taxon>
        <taxon>Cytophagales</taxon>
        <taxon>Cyclobacteriaceae</taxon>
    </lineage>
</organism>
<dbReference type="AlphaFoldDB" id="R7ZUC2"/>
<dbReference type="InterPro" id="IPR002816">
    <property type="entry name" value="TraB/PrgY/GumN_fam"/>
</dbReference>
<dbReference type="EMBL" id="AQHR01000049">
    <property type="protein sequence ID" value="EON77745.1"/>
    <property type="molecule type" value="Genomic_DNA"/>
</dbReference>
<dbReference type="Pfam" id="PF01963">
    <property type="entry name" value="TraB_PrgY_gumN"/>
    <property type="match status" value="1"/>
</dbReference>
<dbReference type="PANTHER" id="PTHR40590">
    <property type="entry name" value="CYTOPLASMIC PROTEIN-RELATED"/>
    <property type="match status" value="1"/>
</dbReference>
<evidence type="ECO:0008006" key="3">
    <source>
        <dbReference type="Google" id="ProtNLM"/>
    </source>
</evidence>
<proteinExistence type="predicted"/>
<name>R7ZUC2_9BACT</name>
<dbReference type="CDD" id="cd14789">
    <property type="entry name" value="Tiki"/>
    <property type="match status" value="1"/>
</dbReference>
<dbReference type="Proteomes" id="UP000013909">
    <property type="component" value="Unassembled WGS sequence"/>
</dbReference>
<dbReference type="STRING" id="1232681.ADIS_1664"/>
<dbReference type="PANTHER" id="PTHR40590:SF1">
    <property type="entry name" value="CYTOPLASMIC PROTEIN"/>
    <property type="match status" value="1"/>
</dbReference>
<reference evidence="1 2" key="1">
    <citation type="submission" date="2013-02" db="EMBL/GenBank/DDBJ databases">
        <title>A novel strain isolated from Lonar lake, Maharashtra, India.</title>
        <authorList>
            <person name="Singh A."/>
        </authorList>
    </citation>
    <scope>NUCLEOTIDE SEQUENCE [LARGE SCALE GENOMIC DNA]</scope>
    <source>
        <strain evidence="1 2">AK24</strain>
    </source>
</reference>